<dbReference type="InterPro" id="IPR029063">
    <property type="entry name" value="SAM-dependent_MTases_sf"/>
</dbReference>
<dbReference type="Gene3D" id="3.40.50.150">
    <property type="entry name" value="Vaccinia Virus protein VP39"/>
    <property type="match status" value="1"/>
</dbReference>
<evidence type="ECO:0000313" key="3">
    <source>
        <dbReference type="Proteomes" id="UP000179113"/>
    </source>
</evidence>
<evidence type="ECO:0000259" key="1">
    <source>
        <dbReference type="Pfam" id="PF08241"/>
    </source>
</evidence>
<proteinExistence type="predicted"/>
<dbReference type="GO" id="GO:0008757">
    <property type="term" value="F:S-adenosylmethionine-dependent methyltransferase activity"/>
    <property type="evidence" value="ECO:0007669"/>
    <property type="project" value="InterPro"/>
</dbReference>
<dbReference type="PANTHER" id="PTHR43591:SF24">
    <property type="entry name" value="2-METHOXY-6-POLYPRENYL-1,4-BENZOQUINOL METHYLASE, MITOCHONDRIAL"/>
    <property type="match status" value="1"/>
</dbReference>
<gene>
    <name evidence="2" type="ORF">A2415_00740</name>
</gene>
<dbReference type="EMBL" id="MEWA01000010">
    <property type="protein sequence ID" value="OGC70110.1"/>
    <property type="molecule type" value="Genomic_DNA"/>
</dbReference>
<accession>A0A1F4WL35</accession>
<dbReference type="PANTHER" id="PTHR43591">
    <property type="entry name" value="METHYLTRANSFERASE"/>
    <property type="match status" value="1"/>
</dbReference>
<dbReference type="InterPro" id="IPR013216">
    <property type="entry name" value="Methyltransf_11"/>
</dbReference>
<dbReference type="Proteomes" id="UP000179113">
    <property type="component" value="Unassembled WGS sequence"/>
</dbReference>
<dbReference type="Pfam" id="PF08241">
    <property type="entry name" value="Methyltransf_11"/>
    <property type="match status" value="1"/>
</dbReference>
<sequence>MEQRNTEGLNTLPMLCCPECKGDLIQSGEELICTTESCKKTYQKIGNIYNFLPEKIEKDAGLSKEKWDEFYIDKEGRLSYEEQYRIYLNDNFQNVFDQIRKYKEFGNETIFLEIGCGPMYLARALSDKCKLVVGIDFSLEALKLGERMLEDMGIHNYLLILGDIQKMPIKENQIDILYGGGVIEHIENTPATIKELYRVLKSGGISFNTVPSLNIGSLTYRQVWGNIPNFPVLKQIAEFVHIKLLKSKHMIFGYEFSFLGSHIKRMHKTAGFKEVYVDQFATKLLFEFVPFALLRKFFIYLAETSPLFWPMIKVVGVKS</sequence>
<evidence type="ECO:0000313" key="2">
    <source>
        <dbReference type="EMBL" id="OGC70110.1"/>
    </source>
</evidence>
<dbReference type="AlphaFoldDB" id="A0A1F4WL35"/>
<protein>
    <recommendedName>
        <fullName evidence="1">Methyltransferase type 11 domain-containing protein</fullName>
    </recommendedName>
</protein>
<comment type="caution">
    <text evidence="2">The sequence shown here is derived from an EMBL/GenBank/DDBJ whole genome shotgun (WGS) entry which is preliminary data.</text>
</comment>
<reference evidence="2 3" key="1">
    <citation type="journal article" date="2016" name="Nat. Commun.">
        <title>Thousands of microbial genomes shed light on interconnected biogeochemical processes in an aquifer system.</title>
        <authorList>
            <person name="Anantharaman K."/>
            <person name="Brown C.T."/>
            <person name="Hug L.A."/>
            <person name="Sharon I."/>
            <person name="Castelle C.J."/>
            <person name="Probst A.J."/>
            <person name="Thomas B.C."/>
            <person name="Singh A."/>
            <person name="Wilkins M.J."/>
            <person name="Karaoz U."/>
            <person name="Brodie E.L."/>
            <person name="Williams K.H."/>
            <person name="Hubbard S.S."/>
            <person name="Banfield J.F."/>
        </authorList>
    </citation>
    <scope>NUCLEOTIDE SEQUENCE [LARGE SCALE GENOMIC DNA]</scope>
</reference>
<dbReference type="CDD" id="cd02440">
    <property type="entry name" value="AdoMet_MTases"/>
    <property type="match status" value="1"/>
</dbReference>
<organism evidence="2 3">
    <name type="scientific">candidate division WWE3 bacterium RIFOXYC1_FULL_39_7</name>
    <dbReference type="NCBI Taxonomy" id="1802643"/>
    <lineage>
        <taxon>Bacteria</taxon>
        <taxon>Katanobacteria</taxon>
    </lineage>
</organism>
<dbReference type="SUPFAM" id="SSF53335">
    <property type="entry name" value="S-adenosyl-L-methionine-dependent methyltransferases"/>
    <property type="match status" value="1"/>
</dbReference>
<name>A0A1F4WL35_UNCKA</name>
<feature type="domain" description="Methyltransferase type 11" evidence="1">
    <location>
        <begin position="112"/>
        <end position="205"/>
    </location>
</feature>